<organism evidence="1 2">
    <name type="scientific">Fusarium vanettenii (strain ATCC MYA-4622 / CBS 123669 / FGSC 9596 / NRRL 45880 / 77-13-4)</name>
    <name type="common">Fusarium solani subsp. pisi</name>
    <dbReference type="NCBI Taxonomy" id="660122"/>
    <lineage>
        <taxon>Eukaryota</taxon>
        <taxon>Fungi</taxon>
        <taxon>Dikarya</taxon>
        <taxon>Ascomycota</taxon>
        <taxon>Pezizomycotina</taxon>
        <taxon>Sordariomycetes</taxon>
        <taxon>Hypocreomycetidae</taxon>
        <taxon>Hypocreales</taxon>
        <taxon>Nectriaceae</taxon>
        <taxon>Fusarium</taxon>
        <taxon>Fusarium solani species complex</taxon>
        <taxon>Fusarium vanettenii</taxon>
    </lineage>
</organism>
<dbReference type="GeneID" id="9665127"/>
<sequence length="350" mass="40101">MSIINTPRLDRLWQEAQIHPEWATTRLWEYIFNHIIFKDEKWIVSSQQPATRQEGELRRVDLVVEKMNSDATKVETVLFVEAKRASASRTDIQDAEHQAFTAACAYCIDTGVKNIWAMTCIGSAARLWAFKNGHMYLTPFVPEGEGLSEKSEYLEIAANGQTITAGLEYIKRHTTPPESLFPKELSPGPSDPMFPQDLGSTEAMQLDEYDARDYESNPNPGGASGMDFGEVWDPSAHDRTQPFGVAEELEHGRFLSPEEEGFTAPMNQEETEELPDDDFAQQREETSREIEVKVTRVKHTLSSDEFIFKNRKRQQVKTNKNDWTAKTREGRTVWVYKHGKKSVYWTKKLD</sequence>
<keyword evidence="2" id="KW-1185">Reference proteome</keyword>
<dbReference type="InParanoid" id="C7ZFN9"/>
<dbReference type="eggNOG" id="ENOG502SZ80">
    <property type="taxonomic scope" value="Eukaryota"/>
</dbReference>
<dbReference type="OrthoDB" id="5153095at2759"/>
<dbReference type="AlphaFoldDB" id="C7ZFN9"/>
<dbReference type="HOGENOM" id="CLU_658953_0_0_1"/>
<gene>
    <name evidence="1" type="ORF">NECHADRAFT_78432</name>
</gene>
<proteinExistence type="predicted"/>
<evidence type="ECO:0000313" key="1">
    <source>
        <dbReference type="EMBL" id="EEU37301.1"/>
    </source>
</evidence>
<protein>
    <submittedName>
        <fullName evidence="1">Uncharacterized protein</fullName>
    </submittedName>
</protein>
<dbReference type="Proteomes" id="UP000005206">
    <property type="component" value="Chromosome 3"/>
</dbReference>
<dbReference type="EMBL" id="GG698923">
    <property type="protein sequence ID" value="EEU37301.1"/>
    <property type="molecule type" value="Genomic_DNA"/>
</dbReference>
<dbReference type="KEGG" id="nhe:NECHADRAFT_78432"/>
<dbReference type="OMA" id="KAHIANI"/>
<reference evidence="1 2" key="1">
    <citation type="journal article" date="2009" name="PLoS Genet.">
        <title>The genome of Nectria haematococca: contribution of supernumerary chromosomes to gene expansion.</title>
        <authorList>
            <person name="Coleman J.J."/>
            <person name="Rounsley S.D."/>
            <person name="Rodriguez-Carres M."/>
            <person name="Kuo A."/>
            <person name="Wasmann C.C."/>
            <person name="Grimwood J."/>
            <person name="Schmutz J."/>
            <person name="Taga M."/>
            <person name="White G.J."/>
            <person name="Zhou S."/>
            <person name="Schwartz D.C."/>
            <person name="Freitag M."/>
            <person name="Ma L.J."/>
            <person name="Danchin E.G."/>
            <person name="Henrissat B."/>
            <person name="Coutinho P.M."/>
            <person name="Nelson D.R."/>
            <person name="Straney D."/>
            <person name="Napoli C.A."/>
            <person name="Barker B.M."/>
            <person name="Gribskov M."/>
            <person name="Rep M."/>
            <person name="Kroken S."/>
            <person name="Molnar I."/>
            <person name="Rensing C."/>
            <person name="Kennell J.C."/>
            <person name="Zamora J."/>
            <person name="Farman M.L."/>
            <person name="Selker E.U."/>
            <person name="Salamov A."/>
            <person name="Shapiro H."/>
            <person name="Pangilinan J."/>
            <person name="Lindquist E."/>
            <person name="Lamers C."/>
            <person name="Grigoriev I.V."/>
            <person name="Geiser D.M."/>
            <person name="Covert S.F."/>
            <person name="Temporini E."/>
            <person name="Vanetten H.D."/>
        </authorList>
    </citation>
    <scope>NUCLEOTIDE SEQUENCE [LARGE SCALE GENOMIC DNA]</scope>
    <source>
        <strain evidence="2">ATCC MYA-4622 / CBS 123669 / FGSC 9596 / NRRL 45880 / 77-13-4</strain>
    </source>
</reference>
<dbReference type="RefSeq" id="XP_003043014.1">
    <property type="nucleotide sequence ID" value="XM_003042968.1"/>
</dbReference>
<dbReference type="VEuPathDB" id="FungiDB:NECHADRAFT_78432"/>
<name>C7ZFN9_FUSV7</name>
<accession>C7ZFN9</accession>
<evidence type="ECO:0000313" key="2">
    <source>
        <dbReference type="Proteomes" id="UP000005206"/>
    </source>
</evidence>